<dbReference type="OrthoDB" id="3874088at2"/>
<name>A0A1I2X9B0_9ACTN</name>
<accession>A0A1I2X9B0</accession>
<protein>
    <submittedName>
        <fullName evidence="2">TniQ protein</fullName>
    </submittedName>
</protein>
<dbReference type="Proteomes" id="UP000181942">
    <property type="component" value="Unassembled WGS sequence"/>
</dbReference>
<proteinExistence type="predicted"/>
<dbReference type="AlphaFoldDB" id="A0A1I2X9B0"/>
<reference evidence="2 3" key="1">
    <citation type="submission" date="2016-10" db="EMBL/GenBank/DDBJ databases">
        <authorList>
            <person name="de Groot N.N."/>
        </authorList>
    </citation>
    <scope>NUCLEOTIDE SEQUENCE [LARGE SCALE GENOMIC DNA]</scope>
    <source>
        <strain evidence="2 3">OK461</strain>
    </source>
</reference>
<sequence length="639" mass="71717">MGIIRPLGRSLTPLPDESAAGFLMRLSCRLETSPAEIAIATGLVTPARARNPLPQVLQPPDGVIELFARRIRSTEEEAARMFLTAFAEKYPPASNLPRSYRTSVGSRHNRWLFLHASRFCPVCLAGDGSPVQRAFGGVWKRTWRLPPVFACLVHHRYLAHECPVCHVSALSTNPGTVHGSLPRWRDSGIHPARCRSTNEEGGVRRRSTPEMGCPARFDQVSPPSIVPSVQVEQLQDRLLSLLSPDGPDFVDILGRITPVAHYFNDLRVLCHLFRTSWPACLEFVHDRQLREAAAACELAAEDSPRSATLRSFHDSPLPAAIPCAALLAGADSLLRSIQPRELGTYVKELLSHDPRRPGKADWSRDFLETRPACSDGLLRALAPVLQTYARSRLPRAVKKPIRKVSYRVDNIPQFLQCDWYENYFGGMDGIAVSAIRRTAALRLCQIAVGGSLHNAASMLDFPLTAEGKHRAADGAKRVHQWARQRPDPGEFEEAVHSLADYLDQCDSLIDYRRRRNALRNWCIPENVWREIASRIPEPENAGHRPELGERKRQTASIVVWARLSEGEHVFAPHPIRNRQDPKNRNAWRLSDYAFWARIQQGTTRQVDDQLLALLDQYIAHLAPIIDLEGEVPKESSPWS</sequence>
<feature type="domain" description="TniQ" evidence="1">
    <location>
        <begin position="11"/>
        <end position="158"/>
    </location>
</feature>
<organism evidence="2 3">
    <name type="scientific">Streptomyces mirabilis</name>
    <dbReference type="NCBI Taxonomy" id="68239"/>
    <lineage>
        <taxon>Bacteria</taxon>
        <taxon>Bacillati</taxon>
        <taxon>Actinomycetota</taxon>
        <taxon>Actinomycetes</taxon>
        <taxon>Kitasatosporales</taxon>
        <taxon>Streptomycetaceae</taxon>
        <taxon>Streptomyces</taxon>
    </lineage>
</organism>
<dbReference type="EMBL" id="FONR01000044">
    <property type="protein sequence ID" value="SFH09992.1"/>
    <property type="molecule type" value="Genomic_DNA"/>
</dbReference>
<evidence type="ECO:0000313" key="3">
    <source>
        <dbReference type="Proteomes" id="UP000181942"/>
    </source>
</evidence>
<dbReference type="InterPro" id="IPR009492">
    <property type="entry name" value="TniQ"/>
</dbReference>
<dbReference type="Pfam" id="PF06527">
    <property type="entry name" value="TniQ"/>
    <property type="match status" value="1"/>
</dbReference>
<evidence type="ECO:0000259" key="1">
    <source>
        <dbReference type="Pfam" id="PF06527"/>
    </source>
</evidence>
<gene>
    <name evidence="2" type="ORF">SAMN02787118_14418</name>
</gene>
<evidence type="ECO:0000313" key="2">
    <source>
        <dbReference type="EMBL" id="SFH09992.1"/>
    </source>
</evidence>